<comment type="caution">
    <text evidence="1">The sequence shown here is derived from an EMBL/GenBank/DDBJ whole genome shotgun (WGS) entry which is preliminary data.</text>
</comment>
<gene>
    <name evidence="1" type="ORF">SDC9_203092</name>
</gene>
<name>A0A645IWY7_9ZZZZ</name>
<evidence type="ECO:0000313" key="1">
    <source>
        <dbReference type="EMBL" id="MPN55410.1"/>
    </source>
</evidence>
<accession>A0A645IWY7</accession>
<organism evidence="1">
    <name type="scientific">bioreactor metagenome</name>
    <dbReference type="NCBI Taxonomy" id="1076179"/>
    <lineage>
        <taxon>unclassified sequences</taxon>
        <taxon>metagenomes</taxon>
        <taxon>ecological metagenomes</taxon>
    </lineage>
</organism>
<dbReference type="AlphaFoldDB" id="A0A645IWY7"/>
<reference evidence="1" key="1">
    <citation type="submission" date="2019-08" db="EMBL/GenBank/DDBJ databases">
        <authorList>
            <person name="Kucharzyk K."/>
            <person name="Murdoch R.W."/>
            <person name="Higgins S."/>
            <person name="Loffler F."/>
        </authorList>
    </citation>
    <scope>NUCLEOTIDE SEQUENCE</scope>
</reference>
<evidence type="ECO:0008006" key="2">
    <source>
        <dbReference type="Google" id="ProtNLM"/>
    </source>
</evidence>
<dbReference type="InterPro" id="IPR038495">
    <property type="entry name" value="ATPase_E_C"/>
</dbReference>
<sequence>MLNQAKRLVETSTGKSVKLVFDEVPLTSQGVVVSSIDGKVSYDNRVVTRVERYGRAMNELMEG</sequence>
<dbReference type="EMBL" id="VSSQ01124619">
    <property type="protein sequence ID" value="MPN55410.1"/>
    <property type="molecule type" value="Genomic_DNA"/>
</dbReference>
<protein>
    <recommendedName>
        <fullName evidence="2">Flagellar assembly protein FliH/Type III secretion system HrpE domain-containing protein</fullName>
    </recommendedName>
</protein>
<proteinExistence type="predicted"/>
<dbReference type="Gene3D" id="3.30.2320.30">
    <property type="entry name" value="ATP synthase, E subunit, C-terminal"/>
    <property type="match status" value="1"/>
</dbReference>